<name>A0A841PKU9_9HYPH</name>
<dbReference type="GO" id="GO:0003677">
    <property type="term" value="F:DNA binding"/>
    <property type="evidence" value="ECO:0007669"/>
    <property type="project" value="UniProtKB-KW"/>
</dbReference>
<proteinExistence type="predicted"/>
<dbReference type="SMART" id="SM00895">
    <property type="entry name" value="FCD"/>
    <property type="match status" value="1"/>
</dbReference>
<dbReference type="InterPro" id="IPR008920">
    <property type="entry name" value="TF_FadR/GntR_C"/>
</dbReference>
<evidence type="ECO:0000256" key="1">
    <source>
        <dbReference type="ARBA" id="ARBA00023015"/>
    </source>
</evidence>
<dbReference type="SMART" id="SM00345">
    <property type="entry name" value="HTH_GNTR"/>
    <property type="match status" value="1"/>
</dbReference>
<sequence length="232" mass="25776">MNNEGIFALPARRRLTDEAYDLIKNDVILCRLKPGADVTEAGLASHYGLGLAPIRSALSRLSQEGLVNTVPRRGYIIAPVSGRTANDVFDLRVLLEPAAARAAAGRVDEKMLRTLGAGPFLRDNAPDDLQFLRNNRDFHVAIARASGNERMVRVIESLLDEMQRLLHIGLFSNRDRRRLLLDHELQRQQHEELIDALVAGDPKASEDAALRHVQHSRELVMNALGNILSVTL</sequence>
<dbReference type="PROSITE" id="PS50949">
    <property type="entry name" value="HTH_GNTR"/>
    <property type="match status" value="1"/>
</dbReference>
<evidence type="ECO:0000313" key="6">
    <source>
        <dbReference type="Proteomes" id="UP000556329"/>
    </source>
</evidence>
<dbReference type="PANTHER" id="PTHR43537:SF5">
    <property type="entry name" value="UXU OPERON TRANSCRIPTIONAL REGULATOR"/>
    <property type="match status" value="1"/>
</dbReference>
<reference evidence="5 6" key="1">
    <citation type="submission" date="2020-08" db="EMBL/GenBank/DDBJ databases">
        <title>Genomic Encyclopedia of Type Strains, Phase IV (KMG-IV): sequencing the most valuable type-strain genomes for metagenomic binning, comparative biology and taxonomic classification.</title>
        <authorList>
            <person name="Goeker M."/>
        </authorList>
    </citation>
    <scope>NUCLEOTIDE SEQUENCE [LARGE SCALE GENOMIC DNA]</scope>
    <source>
        <strain evidence="5 6">DSM 100039</strain>
    </source>
</reference>
<keyword evidence="1" id="KW-0805">Transcription regulation</keyword>
<accession>A0A841PKU9</accession>
<keyword evidence="2 5" id="KW-0238">DNA-binding</keyword>
<gene>
    <name evidence="5" type="ORF">HNQ71_001749</name>
</gene>
<dbReference type="Gene3D" id="1.10.10.10">
    <property type="entry name" value="Winged helix-like DNA-binding domain superfamily/Winged helix DNA-binding domain"/>
    <property type="match status" value="1"/>
</dbReference>
<dbReference type="InterPro" id="IPR000524">
    <property type="entry name" value="Tscrpt_reg_HTH_GntR"/>
</dbReference>
<dbReference type="EMBL" id="JACHEF010000001">
    <property type="protein sequence ID" value="MBB6409105.1"/>
    <property type="molecule type" value="Genomic_DNA"/>
</dbReference>
<dbReference type="SUPFAM" id="SSF48008">
    <property type="entry name" value="GntR ligand-binding domain-like"/>
    <property type="match status" value="1"/>
</dbReference>
<comment type="caution">
    <text evidence="5">The sequence shown here is derived from an EMBL/GenBank/DDBJ whole genome shotgun (WGS) entry which is preliminary data.</text>
</comment>
<feature type="domain" description="HTH gntR-type" evidence="4">
    <location>
        <begin position="13"/>
        <end position="80"/>
    </location>
</feature>
<evidence type="ECO:0000256" key="2">
    <source>
        <dbReference type="ARBA" id="ARBA00023125"/>
    </source>
</evidence>
<dbReference type="SUPFAM" id="SSF46785">
    <property type="entry name" value="Winged helix' DNA-binding domain"/>
    <property type="match status" value="1"/>
</dbReference>
<dbReference type="Pfam" id="PF00392">
    <property type="entry name" value="GntR"/>
    <property type="match status" value="1"/>
</dbReference>
<evidence type="ECO:0000313" key="5">
    <source>
        <dbReference type="EMBL" id="MBB6409105.1"/>
    </source>
</evidence>
<dbReference type="InterPro" id="IPR036390">
    <property type="entry name" value="WH_DNA-bd_sf"/>
</dbReference>
<dbReference type="Pfam" id="PF07729">
    <property type="entry name" value="FCD"/>
    <property type="match status" value="1"/>
</dbReference>
<dbReference type="Proteomes" id="UP000556329">
    <property type="component" value="Unassembled WGS sequence"/>
</dbReference>
<evidence type="ECO:0000259" key="4">
    <source>
        <dbReference type="PROSITE" id="PS50949"/>
    </source>
</evidence>
<dbReference type="AlphaFoldDB" id="A0A841PKU9"/>
<protein>
    <submittedName>
        <fullName evidence="5">DNA-binding GntR family transcriptional regulator</fullName>
    </submittedName>
</protein>
<dbReference type="Gene3D" id="1.20.120.530">
    <property type="entry name" value="GntR ligand-binding domain-like"/>
    <property type="match status" value="1"/>
</dbReference>
<dbReference type="GO" id="GO:0003700">
    <property type="term" value="F:DNA-binding transcription factor activity"/>
    <property type="evidence" value="ECO:0007669"/>
    <property type="project" value="InterPro"/>
</dbReference>
<dbReference type="PANTHER" id="PTHR43537">
    <property type="entry name" value="TRANSCRIPTIONAL REGULATOR, GNTR FAMILY"/>
    <property type="match status" value="1"/>
</dbReference>
<dbReference type="RefSeq" id="WP_184872102.1">
    <property type="nucleotide sequence ID" value="NZ_JACHEF010000001.1"/>
</dbReference>
<keyword evidence="3" id="KW-0804">Transcription</keyword>
<organism evidence="5 6">
    <name type="scientific">Mesorhizobium sangaii</name>
    <dbReference type="NCBI Taxonomy" id="505389"/>
    <lineage>
        <taxon>Bacteria</taxon>
        <taxon>Pseudomonadati</taxon>
        <taxon>Pseudomonadota</taxon>
        <taxon>Alphaproteobacteria</taxon>
        <taxon>Hyphomicrobiales</taxon>
        <taxon>Phyllobacteriaceae</taxon>
        <taxon>Mesorhizobium</taxon>
    </lineage>
</organism>
<dbReference type="InterPro" id="IPR036388">
    <property type="entry name" value="WH-like_DNA-bd_sf"/>
</dbReference>
<dbReference type="InterPro" id="IPR011711">
    <property type="entry name" value="GntR_C"/>
</dbReference>
<keyword evidence="6" id="KW-1185">Reference proteome</keyword>
<evidence type="ECO:0000256" key="3">
    <source>
        <dbReference type="ARBA" id="ARBA00023163"/>
    </source>
</evidence>